<sequence length="220" mass="24448">MTKYAMVIDQQKCTGCAGCSIACKGENNIADGIFWSHYKQQTTGTFPNVKLEYISTLCNHCTDAPCVEVCPTTPKSMYKADNGMTKYNSDTCISCRMCERSCPYEQISFNAEAPTFDGKYETAKPLYTNPDRDLTAEGGTKGIRKQGHVEKCTFCDHRVANGQVPRCVETCPADARVFGDLDDPNSQVSRLINNNEYFVLQPETGAKPNVYYIKSYSPKA</sequence>
<dbReference type="PROSITE" id="PS51379">
    <property type="entry name" value="4FE4S_FER_2"/>
    <property type="match status" value="2"/>
</dbReference>
<organism evidence="6 7">
    <name type="scientific">Desulfuribacillus alkaliarsenatis</name>
    <dbReference type="NCBI Taxonomy" id="766136"/>
    <lineage>
        <taxon>Bacteria</taxon>
        <taxon>Bacillati</taxon>
        <taxon>Bacillota</taxon>
        <taxon>Desulfuribacillia</taxon>
        <taxon>Desulfuribacillales</taxon>
        <taxon>Desulfuribacillaceae</taxon>
        <taxon>Desulfuribacillus</taxon>
    </lineage>
</organism>
<dbReference type="AlphaFoldDB" id="A0A1E5G0P1"/>
<dbReference type="STRING" id="766136.BHF68_07470"/>
<dbReference type="InterPro" id="IPR017896">
    <property type="entry name" value="4Fe4S_Fe-S-bd"/>
</dbReference>
<dbReference type="GO" id="GO:0046872">
    <property type="term" value="F:metal ion binding"/>
    <property type="evidence" value="ECO:0007669"/>
    <property type="project" value="UniProtKB-KW"/>
</dbReference>
<comment type="caution">
    <text evidence="6">The sequence shown here is derived from an EMBL/GenBank/DDBJ whole genome shotgun (WGS) entry which is preliminary data.</text>
</comment>
<dbReference type="PANTHER" id="PTHR43177:SF3">
    <property type="entry name" value="PROTEIN NRFC HOMOLOG"/>
    <property type="match status" value="1"/>
</dbReference>
<feature type="domain" description="4Fe-4S ferredoxin-type" evidence="5">
    <location>
        <begin position="83"/>
        <end position="112"/>
    </location>
</feature>
<keyword evidence="2" id="KW-0479">Metal-binding</keyword>
<dbReference type="PANTHER" id="PTHR43177">
    <property type="entry name" value="PROTEIN NRFC"/>
    <property type="match status" value="1"/>
</dbReference>
<name>A0A1E5G0P1_9FIRM</name>
<dbReference type="Gene3D" id="3.30.70.20">
    <property type="match status" value="2"/>
</dbReference>
<feature type="domain" description="4Fe-4S ferredoxin-type" evidence="5">
    <location>
        <begin position="4"/>
        <end position="32"/>
    </location>
</feature>
<dbReference type="Proteomes" id="UP000094296">
    <property type="component" value="Unassembled WGS sequence"/>
</dbReference>
<proteinExistence type="predicted"/>
<dbReference type="EMBL" id="MIJE01000031">
    <property type="protein sequence ID" value="OEF96487.1"/>
    <property type="molecule type" value="Genomic_DNA"/>
</dbReference>
<protein>
    <submittedName>
        <fullName evidence="6">4Fe-4S ferredoxin</fullName>
    </submittedName>
</protein>
<evidence type="ECO:0000256" key="4">
    <source>
        <dbReference type="ARBA" id="ARBA00023014"/>
    </source>
</evidence>
<reference evidence="6 7" key="1">
    <citation type="submission" date="2016-09" db="EMBL/GenBank/DDBJ databases">
        <title>Draft genome sequence for the type strain of Desulfuribacillus alkaliarsenatis AHT28, an obligately anaerobic, sulfidogenic bacterium isolated from Russian soda lake sediments.</title>
        <authorList>
            <person name="Abin C.A."/>
            <person name="Hollibaugh J.T."/>
        </authorList>
    </citation>
    <scope>NUCLEOTIDE SEQUENCE [LARGE SCALE GENOMIC DNA]</scope>
    <source>
        <strain evidence="6 7">AHT28</strain>
    </source>
</reference>
<dbReference type="PROSITE" id="PS00198">
    <property type="entry name" value="4FE4S_FER_1"/>
    <property type="match status" value="1"/>
</dbReference>
<dbReference type="OrthoDB" id="9779457at2"/>
<dbReference type="RefSeq" id="WP_069643496.1">
    <property type="nucleotide sequence ID" value="NZ_MIJE01000031.1"/>
</dbReference>
<evidence type="ECO:0000256" key="2">
    <source>
        <dbReference type="ARBA" id="ARBA00022723"/>
    </source>
</evidence>
<keyword evidence="3" id="KW-0408">Iron</keyword>
<evidence type="ECO:0000256" key="3">
    <source>
        <dbReference type="ARBA" id="ARBA00023004"/>
    </source>
</evidence>
<keyword evidence="1" id="KW-0004">4Fe-4S</keyword>
<evidence type="ECO:0000313" key="7">
    <source>
        <dbReference type="Proteomes" id="UP000094296"/>
    </source>
</evidence>
<evidence type="ECO:0000256" key="1">
    <source>
        <dbReference type="ARBA" id="ARBA00022485"/>
    </source>
</evidence>
<evidence type="ECO:0000259" key="5">
    <source>
        <dbReference type="PROSITE" id="PS51379"/>
    </source>
</evidence>
<keyword evidence="4" id="KW-0411">Iron-sulfur</keyword>
<gene>
    <name evidence="6" type="ORF">BHF68_07470</name>
</gene>
<dbReference type="CDD" id="cd10551">
    <property type="entry name" value="PsrB"/>
    <property type="match status" value="1"/>
</dbReference>
<dbReference type="InterPro" id="IPR017900">
    <property type="entry name" value="4Fe4S_Fe_S_CS"/>
</dbReference>
<dbReference type="InterPro" id="IPR050954">
    <property type="entry name" value="ET_IronSulfur_Cluster-Binding"/>
</dbReference>
<dbReference type="SUPFAM" id="SSF54862">
    <property type="entry name" value="4Fe-4S ferredoxins"/>
    <property type="match status" value="1"/>
</dbReference>
<dbReference type="Pfam" id="PF13247">
    <property type="entry name" value="Fer4_11"/>
    <property type="match status" value="2"/>
</dbReference>
<accession>A0A1E5G0P1</accession>
<evidence type="ECO:0000313" key="6">
    <source>
        <dbReference type="EMBL" id="OEF96487.1"/>
    </source>
</evidence>
<dbReference type="GO" id="GO:0051539">
    <property type="term" value="F:4 iron, 4 sulfur cluster binding"/>
    <property type="evidence" value="ECO:0007669"/>
    <property type="project" value="UniProtKB-KW"/>
</dbReference>
<keyword evidence="7" id="KW-1185">Reference proteome</keyword>